<reference evidence="5 6" key="1">
    <citation type="journal article" date="2011" name="J. Gen. Appl. Microbiol.">
        <title>Draft genome sequencing of the enigmatic basidiomycete Mixia osmundae.</title>
        <authorList>
            <person name="Nishida H."/>
            <person name="Nagatsuka Y."/>
            <person name="Sugiyama J."/>
        </authorList>
    </citation>
    <scope>NUCLEOTIDE SEQUENCE [LARGE SCALE GENOMIC DNA]</scope>
    <source>
        <strain evidence="6">CBS 9802 / IAM 14324 / JCM 22182 / KY 12970</strain>
    </source>
</reference>
<comment type="subcellular location">
    <subcellularLocation>
        <location evidence="1">Nucleus</location>
    </subcellularLocation>
</comment>
<dbReference type="GO" id="GO:0030896">
    <property type="term" value="C:checkpoint clamp complex"/>
    <property type="evidence" value="ECO:0007669"/>
    <property type="project" value="InterPro"/>
</dbReference>
<protein>
    <recommendedName>
        <fullName evidence="4">Checkpoint protein</fullName>
    </recommendedName>
</protein>
<organism evidence="5 6">
    <name type="scientific">Mixia osmundae (strain CBS 9802 / IAM 14324 / JCM 22182 / KY 12970)</name>
    <dbReference type="NCBI Taxonomy" id="764103"/>
    <lineage>
        <taxon>Eukaryota</taxon>
        <taxon>Fungi</taxon>
        <taxon>Dikarya</taxon>
        <taxon>Basidiomycota</taxon>
        <taxon>Pucciniomycotina</taxon>
        <taxon>Mixiomycetes</taxon>
        <taxon>Mixiales</taxon>
        <taxon>Mixiaceae</taxon>
        <taxon>Mixia</taxon>
    </lineage>
</organism>
<sequence>MRFRAELSNIATFQYIVSSVSTLAKQCIIKLTAEKVHIICMGDISSSTQVWAQIDVNVIFAEYRIESSAGNMIYLEVVTEALKRALNSGQGATEAVIRLTKKGATPILSLAIKSASHTGKAIDILQEISVRVLKQADMDNLKEPLCPDPDVTLYMPSLKGVQVVVERMRNISSHIIFTANKMGELRLSVEDELAKIETVWKNLKQAHFENSQAASGEEEDDPRALHAVKIDIKMFLKFLSTHQGATSTIACVCNEHAGIFHVYLSPDSSVTGGILTCAGYDGHAESVSRCPCTRRSLNAATELPRFEKSSAAANTSRLSRTIDAACDKQHASLY</sequence>
<dbReference type="OMA" id="VCWMRLE"/>
<dbReference type="SUPFAM" id="SSF55979">
    <property type="entry name" value="DNA clamp"/>
    <property type="match status" value="1"/>
</dbReference>
<dbReference type="EMBL" id="BABT02000150">
    <property type="protein sequence ID" value="GAA98038.1"/>
    <property type="molecule type" value="Genomic_DNA"/>
</dbReference>
<dbReference type="HOGENOM" id="CLU_035754_2_0_1"/>
<evidence type="ECO:0000256" key="4">
    <source>
        <dbReference type="PIRNR" id="PIRNR011312"/>
    </source>
</evidence>
<dbReference type="GO" id="GO:0006289">
    <property type="term" value="P:nucleotide-excision repair"/>
    <property type="evidence" value="ECO:0007669"/>
    <property type="project" value="TreeGrafter"/>
</dbReference>
<dbReference type="PIRSF" id="PIRSF011312">
    <property type="entry name" value="Cell_cycle_HUS1"/>
    <property type="match status" value="1"/>
</dbReference>
<dbReference type="GO" id="GO:0035861">
    <property type="term" value="C:site of double-strand break"/>
    <property type="evidence" value="ECO:0007669"/>
    <property type="project" value="TreeGrafter"/>
</dbReference>
<dbReference type="InterPro" id="IPR016580">
    <property type="entry name" value="HUS1"/>
</dbReference>
<dbReference type="PANTHER" id="PTHR12900:SF0">
    <property type="entry name" value="CHECKPOINT PROTEIN"/>
    <property type="match status" value="1"/>
</dbReference>
<evidence type="ECO:0000313" key="6">
    <source>
        <dbReference type="Proteomes" id="UP000009131"/>
    </source>
</evidence>
<comment type="caution">
    <text evidence="5">The sequence shown here is derived from an EMBL/GenBank/DDBJ whole genome shotgun (WGS) entry which is preliminary data.</text>
</comment>
<gene>
    <name evidence="5" type="primary">Mo04719</name>
    <name evidence="5" type="ORF">E5Q_04719</name>
</gene>
<dbReference type="GO" id="GO:0005730">
    <property type="term" value="C:nucleolus"/>
    <property type="evidence" value="ECO:0007669"/>
    <property type="project" value="InterPro"/>
</dbReference>
<dbReference type="Proteomes" id="UP000009131">
    <property type="component" value="Unassembled WGS sequence"/>
</dbReference>
<dbReference type="GO" id="GO:0033314">
    <property type="term" value="P:mitotic DNA replication checkpoint signaling"/>
    <property type="evidence" value="ECO:0007669"/>
    <property type="project" value="TreeGrafter"/>
</dbReference>
<dbReference type="Gene3D" id="3.70.10.10">
    <property type="match status" value="1"/>
</dbReference>
<reference evidence="5 6" key="2">
    <citation type="journal article" date="2012" name="Open Biol.">
        <title>Characteristics of nucleosomes and linker DNA regions on the genome of the basidiomycete Mixia osmundae revealed by mono- and dinucleosome mapping.</title>
        <authorList>
            <person name="Nishida H."/>
            <person name="Kondo S."/>
            <person name="Matsumoto T."/>
            <person name="Suzuki Y."/>
            <person name="Yoshikawa H."/>
            <person name="Taylor T.D."/>
            <person name="Sugiyama J."/>
        </authorList>
    </citation>
    <scope>NUCLEOTIDE SEQUENCE [LARGE SCALE GENOMIC DNA]</scope>
    <source>
        <strain evidence="6">CBS 9802 / IAM 14324 / JCM 22182 / KY 12970</strain>
    </source>
</reference>
<dbReference type="eggNOG" id="KOG3999">
    <property type="taxonomic scope" value="Eukaryota"/>
</dbReference>
<dbReference type="OrthoDB" id="337750at2759"/>
<evidence type="ECO:0000256" key="3">
    <source>
        <dbReference type="ARBA" id="ARBA00023242"/>
    </source>
</evidence>
<accession>G7E5C8</accession>
<dbReference type="STRING" id="764103.G7E5C8"/>
<dbReference type="PANTHER" id="PTHR12900">
    <property type="entry name" value="MITOTIC AND DNA DAMAGE CHECKPOINT PROTEIN HUS1"/>
    <property type="match status" value="1"/>
</dbReference>
<dbReference type="Pfam" id="PF04005">
    <property type="entry name" value="Hus1"/>
    <property type="match status" value="1"/>
</dbReference>
<evidence type="ECO:0000256" key="2">
    <source>
        <dbReference type="ARBA" id="ARBA00005563"/>
    </source>
</evidence>
<keyword evidence="6" id="KW-1185">Reference proteome</keyword>
<name>G7E5C8_MIXOS</name>
<evidence type="ECO:0000256" key="1">
    <source>
        <dbReference type="ARBA" id="ARBA00004123"/>
    </source>
</evidence>
<dbReference type="GO" id="GO:0000723">
    <property type="term" value="P:telomere maintenance"/>
    <property type="evidence" value="ECO:0007669"/>
    <property type="project" value="TreeGrafter"/>
</dbReference>
<proteinExistence type="inferred from homology"/>
<comment type="similarity">
    <text evidence="2 4">Belongs to the HUS1 family.</text>
</comment>
<dbReference type="AlphaFoldDB" id="G7E5C8"/>
<dbReference type="GO" id="GO:0031573">
    <property type="term" value="P:mitotic intra-S DNA damage checkpoint signaling"/>
    <property type="evidence" value="ECO:0007669"/>
    <property type="project" value="TreeGrafter"/>
</dbReference>
<dbReference type="GO" id="GO:0044778">
    <property type="term" value="P:meiotic DNA integrity checkpoint signaling"/>
    <property type="evidence" value="ECO:0007669"/>
    <property type="project" value="TreeGrafter"/>
</dbReference>
<dbReference type="FunCoup" id="G7E5C8">
    <property type="interactions" value="311"/>
</dbReference>
<dbReference type="InParanoid" id="G7E5C8"/>
<evidence type="ECO:0000313" key="5">
    <source>
        <dbReference type="EMBL" id="GAA98038.1"/>
    </source>
</evidence>
<dbReference type="GO" id="GO:0000724">
    <property type="term" value="P:double-strand break repair via homologous recombination"/>
    <property type="evidence" value="ECO:0007669"/>
    <property type="project" value="TreeGrafter"/>
</dbReference>
<dbReference type="RefSeq" id="XP_014569409.1">
    <property type="nucleotide sequence ID" value="XM_014713923.1"/>
</dbReference>
<keyword evidence="3" id="KW-0539">Nucleus</keyword>
<dbReference type="InterPro" id="IPR046938">
    <property type="entry name" value="DNA_clamp_sf"/>
</dbReference>
<dbReference type="InterPro" id="IPR007150">
    <property type="entry name" value="HUS1/Mec3"/>
</dbReference>